<evidence type="ECO:0000256" key="1">
    <source>
        <dbReference type="SAM" id="MobiDB-lite"/>
    </source>
</evidence>
<accession>A0A2G9GPZ4</accession>
<proteinExistence type="predicted"/>
<name>A0A2G9GPZ4_9LAMI</name>
<keyword evidence="3" id="KW-1185">Reference proteome</keyword>
<feature type="compositionally biased region" description="Basic residues" evidence="1">
    <location>
        <begin position="39"/>
        <end position="54"/>
    </location>
</feature>
<feature type="region of interest" description="Disordered" evidence="1">
    <location>
        <begin position="39"/>
        <end position="68"/>
    </location>
</feature>
<protein>
    <submittedName>
        <fullName evidence="2">Uncharacterized protein</fullName>
    </submittedName>
</protein>
<dbReference type="EMBL" id="NKXS01004130">
    <property type="protein sequence ID" value="PIN07359.1"/>
    <property type="molecule type" value="Genomic_DNA"/>
</dbReference>
<dbReference type="AlphaFoldDB" id="A0A2G9GPZ4"/>
<feature type="compositionally biased region" description="Polar residues" evidence="1">
    <location>
        <begin position="56"/>
        <end position="68"/>
    </location>
</feature>
<gene>
    <name evidence="2" type="ORF">CDL12_20073</name>
</gene>
<reference evidence="3" key="1">
    <citation type="journal article" date="2018" name="Gigascience">
        <title>Genome assembly of the Pink Ipe (Handroanthus impetiginosus, Bignoniaceae), a highly valued, ecologically keystone Neotropical timber forest tree.</title>
        <authorList>
            <person name="Silva-Junior O.B."/>
            <person name="Grattapaglia D."/>
            <person name="Novaes E."/>
            <person name="Collevatti R.G."/>
        </authorList>
    </citation>
    <scope>NUCLEOTIDE SEQUENCE [LARGE SCALE GENOMIC DNA]</scope>
    <source>
        <strain evidence="3">cv. UFG-1</strain>
    </source>
</reference>
<organism evidence="2 3">
    <name type="scientific">Handroanthus impetiginosus</name>
    <dbReference type="NCBI Taxonomy" id="429701"/>
    <lineage>
        <taxon>Eukaryota</taxon>
        <taxon>Viridiplantae</taxon>
        <taxon>Streptophyta</taxon>
        <taxon>Embryophyta</taxon>
        <taxon>Tracheophyta</taxon>
        <taxon>Spermatophyta</taxon>
        <taxon>Magnoliopsida</taxon>
        <taxon>eudicotyledons</taxon>
        <taxon>Gunneridae</taxon>
        <taxon>Pentapetalae</taxon>
        <taxon>asterids</taxon>
        <taxon>lamiids</taxon>
        <taxon>Lamiales</taxon>
        <taxon>Bignoniaceae</taxon>
        <taxon>Crescentiina</taxon>
        <taxon>Tabebuia alliance</taxon>
        <taxon>Handroanthus</taxon>
    </lineage>
</organism>
<evidence type="ECO:0000313" key="2">
    <source>
        <dbReference type="EMBL" id="PIN07359.1"/>
    </source>
</evidence>
<comment type="caution">
    <text evidence="2">The sequence shown here is derived from an EMBL/GenBank/DDBJ whole genome shotgun (WGS) entry which is preliminary data.</text>
</comment>
<sequence length="68" mass="7576">MAALSNRSLAPLSSSPVIEQVSVTIQEDTDSSLRCSVRKEKRMRRRIAIPKAHNRPITQKATSSSRNI</sequence>
<dbReference type="Proteomes" id="UP000231279">
    <property type="component" value="Unassembled WGS sequence"/>
</dbReference>
<evidence type="ECO:0000313" key="3">
    <source>
        <dbReference type="Proteomes" id="UP000231279"/>
    </source>
</evidence>